<sequence>MVTSEWTGPFDPSSDPEELTHLLSVLSSFLSYRRHAHYNGTHVRRQAFYSLPSSHWSLLSRPPFSVLDHLSHLDDLIDQHAELAEAIFRVGFAFLAPKLDSEWIGEVLGGDARVVVGDELKVYEKIMDRLGVKASKNDVDKARSCIHQFYREWSAEGAVERQKCFDPVIRALEEEFASRARCSPNLNLDRSEMSVLAPGAGLGRLVFDICRAGFTVEGNEISYHELMASSLVLNHTKTAGQYTIAPFALNGSNHLTREDQFRTYQVPDIHPATELASHTLNSRVPAEERMSMATGDFCVLYSQEDSKETFDAVTTVFFIDTAPNMIRYIEAVRNCLKPGGLWINLGPLLWHHAAKPPPSEEDKNKDKEDRTTDANERDIGIADPGSVELTNEEVVALVQHLGFAMEKHETGTFETGYISDPSSMLQSTYRPSFWIARKK</sequence>
<dbReference type="PANTHER" id="PTHR12303">
    <property type="entry name" value="CARNOSINE N-METHYLTRANSFERASE"/>
    <property type="match status" value="1"/>
</dbReference>
<dbReference type="GO" id="GO:0030735">
    <property type="term" value="F:carnosine N-methyltransferase activity"/>
    <property type="evidence" value="ECO:0007669"/>
    <property type="project" value="UniProtKB-EC"/>
</dbReference>
<dbReference type="SUPFAM" id="SSF53335">
    <property type="entry name" value="S-adenosyl-L-methionine-dependent methyltransferases"/>
    <property type="match status" value="1"/>
</dbReference>
<dbReference type="GO" id="GO:0032259">
    <property type="term" value="P:methylation"/>
    <property type="evidence" value="ECO:0007669"/>
    <property type="project" value="UniProtKB-KW"/>
</dbReference>
<organism evidence="7 8">
    <name type="scientific">Pleomassaria siparia CBS 279.74</name>
    <dbReference type="NCBI Taxonomy" id="1314801"/>
    <lineage>
        <taxon>Eukaryota</taxon>
        <taxon>Fungi</taxon>
        <taxon>Dikarya</taxon>
        <taxon>Ascomycota</taxon>
        <taxon>Pezizomycotina</taxon>
        <taxon>Dothideomycetes</taxon>
        <taxon>Pleosporomycetidae</taxon>
        <taxon>Pleosporales</taxon>
        <taxon>Pleomassariaceae</taxon>
        <taxon>Pleomassaria</taxon>
    </lineage>
</organism>
<evidence type="ECO:0000256" key="1">
    <source>
        <dbReference type="ARBA" id="ARBA00010086"/>
    </source>
</evidence>
<dbReference type="PANTHER" id="PTHR12303:SF6">
    <property type="entry name" value="CARNOSINE N-METHYLTRANSFERASE"/>
    <property type="match status" value="1"/>
</dbReference>
<evidence type="ECO:0000256" key="5">
    <source>
        <dbReference type="ARBA" id="ARBA00022691"/>
    </source>
</evidence>
<gene>
    <name evidence="7" type="ORF">K504DRAFT_457061</name>
</gene>
<keyword evidence="4" id="KW-0808">Transferase</keyword>
<dbReference type="InterPro" id="IPR012901">
    <property type="entry name" value="CARME"/>
</dbReference>
<dbReference type="SMART" id="SM01296">
    <property type="entry name" value="N2227"/>
    <property type="match status" value="1"/>
</dbReference>
<dbReference type="Pfam" id="PF07942">
    <property type="entry name" value="CARME"/>
    <property type="match status" value="1"/>
</dbReference>
<evidence type="ECO:0000256" key="4">
    <source>
        <dbReference type="ARBA" id="ARBA00022679"/>
    </source>
</evidence>
<name>A0A6G1KR49_9PLEO</name>
<dbReference type="EMBL" id="MU005764">
    <property type="protein sequence ID" value="KAF2714871.1"/>
    <property type="molecule type" value="Genomic_DNA"/>
</dbReference>
<feature type="compositionally biased region" description="Basic and acidic residues" evidence="6">
    <location>
        <begin position="358"/>
        <end position="380"/>
    </location>
</feature>
<keyword evidence="8" id="KW-1185">Reference proteome</keyword>
<keyword evidence="5" id="KW-0949">S-adenosyl-L-methionine</keyword>
<evidence type="ECO:0000256" key="2">
    <source>
        <dbReference type="ARBA" id="ARBA00012003"/>
    </source>
</evidence>
<reference evidence="7" key="1">
    <citation type="journal article" date="2020" name="Stud. Mycol.">
        <title>101 Dothideomycetes genomes: a test case for predicting lifestyles and emergence of pathogens.</title>
        <authorList>
            <person name="Haridas S."/>
            <person name="Albert R."/>
            <person name="Binder M."/>
            <person name="Bloem J."/>
            <person name="Labutti K."/>
            <person name="Salamov A."/>
            <person name="Andreopoulos B."/>
            <person name="Baker S."/>
            <person name="Barry K."/>
            <person name="Bills G."/>
            <person name="Bluhm B."/>
            <person name="Cannon C."/>
            <person name="Castanera R."/>
            <person name="Culley D."/>
            <person name="Daum C."/>
            <person name="Ezra D."/>
            <person name="Gonzalez J."/>
            <person name="Henrissat B."/>
            <person name="Kuo A."/>
            <person name="Liang C."/>
            <person name="Lipzen A."/>
            <person name="Lutzoni F."/>
            <person name="Magnuson J."/>
            <person name="Mondo S."/>
            <person name="Nolan M."/>
            <person name="Ohm R."/>
            <person name="Pangilinan J."/>
            <person name="Park H.-J."/>
            <person name="Ramirez L."/>
            <person name="Alfaro M."/>
            <person name="Sun H."/>
            <person name="Tritt A."/>
            <person name="Yoshinaga Y."/>
            <person name="Zwiers L.-H."/>
            <person name="Turgeon B."/>
            <person name="Goodwin S."/>
            <person name="Spatafora J."/>
            <person name="Crous P."/>
            <person name="Grigoriev I."/>
        </authorList>
    </citation>
    <scope>NUCLEOTIDE SEQUENCE</scope>
    <source>
        <strain evidence="7">CBS 279.74</strain>
    </source>
</reference>
<protein>
    <recommendedName>
        <fullName evidence="2">carnosine N-methyltransferase</fullName>
        <ecNumber evidence="2">2.1.1.22</ecNumber>
    </recommendedName>
</protein>
<evidence type="ECO:0000256" key="3">
    <source>
        <dbReference type="ARBA" id="ARBA00022603"/>
    </source>
</evidence>
<comment type="similarity">
    <text evidence="1">Belongs to the carnosine N-methyltransferase family.</text>
</comment>
<dbReference type="OrthoDB" id="978at2759"/>
<accession>A0A6G1KR49</accession>
<evidence type="ECO:0000313" key="7">
    <source>
        <dbReference type="EMBL" id="KAF2714871.1"/>
    </source>
</evidence>
<dbReference type="AlphaFoldDB" id="A0A6G1KR49"/>
<dbReference type="Gene3D" id="3.40.50.150">
    <property type="entry name" value="Vaccinia Virus protein VP39"/>
    <property type="match status" value="1"/>
</dbReference>
<proteinExistence type="inferred from homology"/>
<dbReference type="EC" id="2.1.1.22" evidence="2"/>
<keyword evidence="3" id="KW-0489">Methyltransferase</keyword>
<feature type="region of interest" description="Disordered" evidence="6">
    <location>
        <begin position="353"/>
        <end position="385"/>
    </location>
</feature>
<dbReference type="Proteomes" id="UP000799428">
    <property type="component" value="Unassembled WGS sequence"/>
</dbReference>
<evidence type="ECO:0000313" key="8">
    <source>
        <dbReference type="Proteomes" id="UP000799428"/>
    </source>
</evidence>
<evidence type="ECO:0000256" key="6">
    <source>
        <dbReference type="SAM" id="MobiDB-lite"/>
    </source>
</evidence>
<dbReference type="InterPro" id="IPR029063">
    <property type="entry name" value="SAM-dependent_MTases_sf"/>
</dbReference>